<dbReference type="Proteomes" id="UP000663829">
    <property type="component" value="Unassembled WGS sequence"/>
</dbReference>
<reference evidence="1" key="1">
    <citation type="submission" date="2021-02" db="EMBL/GenBank/DDBJ databases">
        <authorList>
            <person name="Nowell W R."/>
        </authorList>
    </citation>
    <scope>NUCLEOTIDE SEQUENCE</scope>
</reference>
<accession>A0A814XLM9</accession>
<sequence length="178" mass="20868">MSSNVHSLLHIHESLRRMGPTYQYGTFNFENIAGLSMKMAHGTTHFEHQIIHDLYYFREAIHHTQSPDFPLKLFNLIQQLMNRKSFIISDGFNIRLSKTTNLNYNKFSDDYHINQQHVNDVTDIIKIFLQSTTLHDAAYIKNVRYSTLLSTLVDKAVMPVLDLYFLHQNNELDLLQLL</sequence>
<dbReference type="Proteomes" id="UP000681722">
    <property type="component" value="Unassembled WGS sequence"/>
</dbReference>
<dbReference type="AlphaFoldDB" id="A0A814XLM9"/>
<organism evidence="1 3">
    <name type="scientific">Didymodactylos carnosus</name>
    <dbReference type="NCBI Taxonomy" id="1234261"/>
    <lineage>
        <taxon>Eukaryota</taxon>
        <taxon>Metazoa</taxon>
        <taxon>Spiralia</taxon>
        <taxon>Gnathifera</taxon>
        <taxon>Rotifera</taxon>
        <taxon>Eurotatoria</taxon>
        <taxon>Bdelloidea</taxon>
        <taxon>Philodinida</taxon>
        <taxon>Philodinidae</taxon>
        <taxon>Didymodactylos</taxon>
    </lineage>
</organism>
<keyword evidence="3" id="KW-1185">Reference proteome</keyword>
<evidence type="ECO:0000313" key="2">
    <source>
        <dbReference type="EMBL" id="CAF3982061.1"/>
    </source>
</evidence>
<proteinExistence type="predicted"/>
<name>A0A814XLM9_9BILA</name>
<protein>
    <submittedName>
        <fullName evidence="1">Uncharacterized protein</fullName>
    </submittedName>
</protein>
<comment type="caution">
    <text evidence="1">The sequence shown here is derived from an EMBL/GenBank/DDBJ whole genome shotgun (WGS) entry which is preliminary data.</text>
</comment>
<dbReference type="EMBL" id="CAJNOQ010009210">
    <property type="protein sequence ID" value="CAF1218528.1"/>
    <property type="molecule type" value="Genomic_DNA"/>
</dbReference>
<dbReference type="EMBL" id="CAJOBC010009212">
    <property type="protein sequence ID" value="CAF3982061.1"/>
    <property type="molecule type" value="Genomic_DNA"/>
</dbReference>
<gene>
    <name evidence="1" type="ORF">GPM918_LOCUS24568</name>
    <name evidence="2" type="ORF">SRO942_LOCUS24570</name>
</gene>
<evidence type="ECO:0000313" key="1">
    <source>
        <dbReference type="EMBL" id="CAF1218528.1"/>
    </source>
</evidence>
<evidence type="ECO:0000313" key="3">
    <source>
        <dbReference type="Proteomes" id="UP000663829"/>
    </source>
</evidence>